<sequence>MLYLGQWIAQQLPFGIPGSIWGLLLLFFCLVKRIIPLEWIYFGASLLIRFMAVLFVPISVGIIEYADLMLSKMEVLLIPNILSTILGLICIALFADRLFTKDAFSRKRKKANNNSLN</sequence>
<evidence type="ECO:0000256" key="1">
    <source>
        <dbReference type="ARBA" id="ARBA00004651"/>
    </source>
</evidence>
<evidence type="ECO:0000256" key="2">
    <source>
        <dbReference type="ARBA" id="ARBA00022475"/>
    </source>
</evidence>
<dbReference type="NCBIfam" id="NF002494">
    <property type="entry name" value="PRK01821.1"/>
    <property type="match status" value="1"/>
</dbReference>
<feature type="transmembrane region" description="Helical" evidence="6">
    <location>
        <begin position="12"/>
        <end position="31"/>
    </location>
</feature>
<keyword evidence="4 6" id="KW-1133">Transmembrane helix</keyword>
<gene>
    <name evidence="7" type="ORF">BKG89_05500</name>
</gene>
<feature type="transmembrane region" description="Helical" evidence="6">
    <location>
        <begin position="75"/>
        <end position="99"/>
    </location>
</feature>
<dbReference type="PANTHER" id="PTHR33931">
    <property type="entry name" value="HOLIN-LIKE PROTEIN CIDA-RELATED"/>
    <property type="match status" value="1"/>
</dbReference>
<keyword evidence="5 6" id="KW-0472">Membrane</keyword>
<organism evidence="7 8">
    <name type="scientific">Rodentibacter caecimuris</name>
    <dbReference type="NCBI Taxonomy" id="1796644"/>
    <lineage>
        <taxon>Bacteria</taxon>
        <taxon>Pseudomonadati</taxon>
        <taxon>Pseudomonadota</taxon>
        <taxon>Gammaproteobacteria</taxon>
        <taxon>Pasteurellales</taxon>
        <taxon>Pasteurellaceae</taxon>
        <taxon>Rodentibacter</taxon>
    </lineage>
</organism>
<evidence type="ECO:0000313" key="7">
    <source>
        <dbReference type="EMBL" id="OOF69820.1"/>
    </source>
</evidence>
<dbReference type="InterPro" id="IPR005538">
    <property type="entry name" value="LrgA/CidA"/>
</dbReference>
<evidence type="ECO:0000256" key="5">
    <source>
        <dbReference type="ARBA" id="ARBA00023136"/>
    </source>
</evidence>
<proteinExistence type="predicted"/>
<reference evidence="7 8" key="1">
    <citation type="submission" date="2016-10" db="EMBL/GenBank/DDBJ databases">
        <title>Rodentibacter gen. nov. and new species.</title>
        <authorList>
            <person name="Christensen H."/>
        </authorList>
    </citation>
    <scope>NUCLEOTIDE SEQUENCE [LARGE SCALE GENOMIC DNA]</scope>
    <source>
        <strain evidence="7 8">1998236014</strain>
    </source>
</reference>
<keyword evidence="2" id="KW-1003">Cell membrane</keyword>
<evidence type="ECO:0000256" key="3">
    <source>
        <dbReference type="ARBA" id="ARBA00022692"/>
    </source>
</evidence>
<feature type="transmembrane region" description="Helical" evidence="6">
    <location>
        <begin position="40"/>
        <end position="63"/>
    </location>
</feature>
<dbReference type="EMBL" id="MLAA01000023">
    <property type="protein sequence ID" value="OOF69820.1"/>
    <property type="molecule type" value="Genomic_DNA"/>
</dbReference>
<evidence type="ECO:0000313" key="8">
    <source>
        <dbReference type="Proteomes" id="UP000188820"/>
    </source>
</evidence>
<dbReference type="Proteomes" id="UP000188820">
    <property type="component" value="Unassembled WGS sequence"/>
</dbReference>
<accession>A0ABX3L0I0</accession>
<evidence type="ECO:0000256" key="4">
    <source>
        <dbReference type="ARBA" id="ARBA00022989"/>
    </source>
</evidence>
<comment type="caution">
    <text evidence="7">The sequence shown here is derived from an EMBL/GenBank/DDBJ whole genome shotgun (WGS) entry which is preliminary data.</text>
</comment>
<keyword evidence="3 6" id="KW-0812">Transmembrane</keyword>
<keyword evidence="8" id="KW-1185">Reference proteome</keyword>
<protein>
    <submittedName>
        <fullName evidence="7">Uncharacterized protein</fullName>
    </submittedName>
</protein>
<evidence type="ECO:0000256" key="6">
    <source>
        <dbReference type="SAM" id="Phobius"/>
    </source>
</evidence>
<name>A0ABX3L0I0_9PAST</name>
<dbReference type="Pfam" id="PF03788">
    <property type="entry name" value="LrgA"/>
    <property type="match status" value="1"/>
</dbReference>
<comment type="subcellular location">
    <subcellularLocation>
        <location evidence="1">Cell membrane</location>
        <topology evidence="1">Multi-pass membrane protein</topology>
    </subcellularLocation>
</comment>
<dbReference type="PANTHER" id="PTHR33931:SF5">
    <property type="entry name" value="UPF0299 MEMBRANE PROTEIN YOHJ"/>
    <property type="match status" value="1"/>
</dbReference>